<dbReference type="InterPro" id="IPR013655">
    <property type="entry name" value="PAS_fold_3"/>
</dbReference>
<dbReference type="GO" id="GO:0004673">
    <property type="term" value="F:protein histidine kinase activity"/>
    <property type="evidence" value="ECO:0007669"/>
    <property type="project" value="UniProtKB-EC"/>
</dbReference>
<name>A0AAE3G169_9EURY</name>
<dbReference type="Proteomes" id="UP001203207">
    <property type="component" value="Unassembled WGS sequence"/>
</dbReference>
<evidence type="ECO:0000256" key="3">
    <source>
        <dbReference type="ARBA" id="ARBA00022553"/>
    </source>
</evidence>
<dbReference type="PANTHER" id="PTHR43304:SF1">
    <property type="entry name" value="PAC DOMAIN-CONTAINING PROTEIN"/>
    <property type="match status" value="1"/>
</dbReference>
<comment type="catalytic activity">
    <reaction evidence="1">
        <text>ATP + protein L-histidine = ADP + protein N-phospho-L-histidine.</text>
        <dbReference type="EC" id="2.7.13.3"/>
    </reaction>
</comment>
<dbReference type="InterPro" id="IPR035965">
    <property type="entry name" value="PAS-like_dom_sf"/>
</dbReference>
<dbReference type="Pfam" id="PF08448">
    <property type="entry name" value="PAS_4"/>
    <property type="match status" value="1"/>
</dbReference>
<dbReference type="NCBIfam" id="TIGR00229">
    <property type="entry name" value="sensory_box"/>
    <property type="match status" value="1"/>
</dbReference>
<dbReference type="EC" id="2.7.13.3" evidence="2"/>
<evidence type="ECO:0000256" key="2">
    <source>
        <dbReference type="ARBA" id="ARBA00012438"/>
    </source>
</evidence>
<keyword evidence="3" id="KW-0597">Phosphoprotein</keyword>
<dbReference type="AlphaFoldDB" id="A0AAE3G169"/>
<keyword evidence="4" id="KW-0808">Transferase</keyword>
<feature type="domain" description="PAS" evidence="6">
    <location>
        <begin position="104"/>
        <end position="178"/>
    </location>
</feature>
<dbReference type="InterPro" id="IPR013656">
    <property type="entry name" value="PAS_4"/>
</dbReference>
<keyword evidence="8" id="KW-1185">Reference proteome</keyword>
<evidence type="ECO:0000256" key="4">
    <source>
        <dbReference type="ARBA" id="ARBA00022679"/>
    </source>
</evidence>
<evidence type="ECO:0000259" key="6">
    <source>
        <dbReference type="PROSITE" id="PS50112"/>
    </source>
</evidence>
<dbReference type="SUPFAM" id="SSF55785">
    <property type="entry name" value="PYP-like sensor domain (PAS domain)"/>
    <property type="match status" value="2"/>
</dbReference>
<protein>
    <recommendedName>
        <fullName evidence="2">histidine kinase</fullName>
        <ecNumber evidence="2">2.7.13.3</ecNumber>
    </recommendedName>
</protein>
<evidence type="ECO:0000313" key="8">
    <source>
        <dbReference type="Proteomes" id="UP001203207"/>
    </source>
</evidence>
<dbReference type="Gene3D" id="3.30.450.20">
    <property type="entry name" value="PAS domain"/>
    <property type="match status" value="2"/>
</dbReference>
<dbReference type="CDD" id="cd00130">
    <property type="entry name" value="PAS"/>
    <property type="match status" value="2"/>
</dbReference>
<reference evidence="7" key="1">
    <citation type="journal article" date="2022" name="Syst. Appl. Microbiol.">
        <title>Natronocalculus amylovorans gen. nov., sp. nov., and Natranaeroarchaeum aerophilus sp. nov., dominant culturable amylolytic natronoarchaea from hypersaline soda lakes in southwestern Siberia.</title>
        <authorList>
            <person name="Sorokin D.Y."/>
            <person name="Elcheninov A.G."/>
            <person name="Khizhniak T.V."/>
            <person name="Koenen M."/>
            <person name="Bale N.J."/>
            <person name="Damste J.S.S."/>
            <person name="Kublanov I.V."/>
        </authorList>
    </citation>
    <scope>NUCLEOTIDE SEQUENCE</scope>
    <source>
        <strain evidence="7">AArc-St2</strain>
    </source>
</reference>
<evidence type="ECO:0000313" key="7">
    <source>
        <dbReference type="EMBL" id="MCL9818493.1"/>
    </source>
</evidence>
<sequence>MEWDTAYKLVRINKAARNIFAYTTDELQGADWEKVLPPLERNHVTGVFASLQSDHQQRQSINLNLTKGGSEIMCEWHNHALTNAEGDRIAIYSHVYDITDNLENKRQLEGLVDRLPGIVYRHQNEPGWPLAFVKGSCVELTGYTSEELADEVLLAEEIIHPDDRTYVQTETEQSLAEHQSYNLTYRIRMKSGVTKWIWECGGKVTLSNGDSVLEGFLISVDTVDLDRLSQFS</sequence>
<dbReference type="PANTHER" id="PTHR43304">
    <property type="entry name" value="PHYTOCHROME-LIKE PROTEIN CPH1"/>
    <property type="match status" value="1"/>
</dbReference>
<dbReference type="PROSITE" id="PS50112">
    <property type="entry name" value="PAS"/>
    <property type="match status" value="1"/>
</dbReference>
<proteinExistence type="predicted"/>
<organism evidence="7 8">
    <name type="scientific">Natronocalculus amylovorans</name>
    <dbReference type="NCBI Taxonomy" id="2917812"/>
    <lineage>
        <taxon>Archaea</taxon>
        <taxon>Methanobacteriati</taxon>
        <taxon>Methanobacteriota</taxon>
        <taxon>Stenosarchaea group</taxon>
        <taxon>Halobacteria</taxon>
        <taxon>Halobacteriales</taxon>
        <taxon>Haloferacaceae</taxon>
        <taxon>Natronocalculus</taxon>
    </lineage>
</organism>
<evidence type="ECO:0000256" key="5">
    <source>
        <dbReference type="ARBA" id="ARBA00022777"/>
    </source>
</evidence>
<dbReference type="InterPro" id="IPR052162">
    <property type="entry name" value="Sensor_kinase/Photoreceptor"/>
</dbReference>
<dbReference type="InterPro" id="IPR000014">
    <property type="entry name" value="PAS"/>
</dbReference>
<gene>
    <name evidence="7" type="ORF">AArcSt2_16270</name>
</gene>
<evidence type="ECO:0000256" key="1">
    <source>
        <dbReference type="ARBA" id="ARBA00000085"/>
    </source>
</evidence>
<accession>A0AAE3G169</accession>
<dbReference type="Pfam" id="PF08447">
    <property type="entry name" value="PAS_3"/>
    <property type="match status" value="1"/>
</dbReference>
<comment type="caution">
    <text evidence="7">The sequence shown here is derived from an EMBL/GenBank/DDBJ whole genome shotgun (WGS) entry which is preliminary data.</text>
</comment>
<keyword evidence="5" id="KW-0418">Kinase</keyword>
<dbReference type="EMBL" id="JAKRVX010000013">
    <property type="protein sequence ID" value="MCL9818493.1"/>
    <property type="molecule type" value="Genomic_DNA"/>
</dbReference>
<reference evidence="7" key="2">
    <citation type="submission" date="2022-02" db="EMBL/GenBank/DDBJ databases">
        <authorList>
            <person name="Elcheninov A.G."/>
            <person name="Sorokin D.Y."/>
            <person name="Kublanov I.V."/>
        </authorList>
    </citation>
    <scope>NUCLEOTIDE SEQUENCE</scope>
    <source>
        <strain evidence="7">AArc-St2</strain>
    </source>
</reference>